<keyword evidence="4" id="KW-1185">Reference proteome</keyword>
<dbReference type="HAMAP" id="MF_02216">
    <property type="entry name" value="UbiK"/>
    <property type="match status" value="1"/>
</dbReference>
<evidence type="ECO:0000313" key="4">
    <source>
        <dbReference type="Proteomes" id="UP000198620"/>
    </source>
</evidence>
<dbReference type="UniPathway" id="UPA00232"/>
<keyword evidence="1" id="KW-0963">Cytoplasm</keyword>
<dbReference type="InterPro" id="IPR007475">
    <property type="entry name" value="UbiK"/>
</dbReference>
<dbReference type="GO" id="GO:0005737">
    <property type="term" value="C:cytoplasm"/>
    <property type="evidence" value="ECO:0007669"/>
    <property type="project" value="UniProtKB-SubCell"/>
</dbReference>
<keyword evidence="1" id="KW-0831">Ubiquinone biosynthesis</keyword>
<dbReference type="GO" id="GO:0006744">
    <property type="term" value="P:ubiquinone biosynthetic process"/>
    <property type="evidence" value="ECO:0007669"/>
    <property type="project" value="UniProtKB-UniRule"/>
</dbReference>
<evidence type="ECO:0000313" key="3">
    <source>
        <dbReference type="EMBL" id="SEL31665.1"/>
    </source>
</evidence>
<protein>
    <recommendedName>
        <fullName evidence="1">Ubiquinone biosynthesis accessory factor UbiK</fullName>
    </recommendedName>
</protein>
<dbReference type="Proteomes" id="UP000198620">
    <property type="component" value="Unassembled WGS sequence"/>
</dbReference>
<keyword evidence="1" id="KW-0175">Coiled coil</keyword>
<dbReference type="AlphaFoldDB" id="A0A1H7P8U5"/>
<comment type="similarity">
    <text evidence="1">Belongs to the UbiK family.</text>
</comment>
<feature type="coiled-coil region" evidence="1">
    <location>
        <begin position="72"/>
        <end position="102"/>
    </location>
</feature>
<evidence type="ECO:0000256" key="2">
    <source>
        <dbReference type="SAM" id="MobiDB-lite"/>
    </source>
</evidence>
<dbReference type="PANTHER" id="PTHR38040">
    <property type="entry name" value="UBIQUINONE BIOSYNTHESIS ACCESSORY FACTOR UBIK"/>
    <property type="match status" value="1"/>
</dbReference>
<comment type="function">
    <text evidence="1">Required for efficient ubiquinone (coenzyme Q) biosynthesis. UbiK is probably an accessory factor of Ubi enzymes and facilitates ubiquinone biosynthesis by acting as an assembly factor, a targeting factor, or both.</text>
</comment>
<name>A0A1H7P8U5_9PROT</name>
<reference evidence="3 4" key="1">
    <citation type="submission" date="2016-10" db="EMBL/GenBank/DDBJ databases">
        <authorList>
            <person name="de Groot N.N."/>
        </authorList>
    </citation>
    <scope>NUCLEOTIDE SEQUENCE [LARGE SCALE GENOMIC DNA]</scope>
    <source>
        <strain evidence="3 4">Nv1</strain>
    </source>
</reference>
<dbReference type="STRING" id="1233.SAMN05216387_10881"/>
<dbReference type="PANTHER" id="PTHR38040:SF1">
    <property type="entry name" value="UBIQUINONE BIOSYNTHESIS ACCESSORY FACTOR UBIK"/>
    <property type="match status" value="1"/>
</dbReference>
<evidence type="ECO:0000256" key="1">
    <source>
        <dbReference type="HAMAP-Rule" id="MF_02216"/>
    </source>
</evidence>
<feature type="region of interest" description="Disordered" evidence="2">
    <location>
        <begin position="103"/>
        <end position="122"/>
    </location>
</feature>
<organism evidence="3 4">
    <name type="scientific">Nitrosovibrio tenuis</name>
    <dbReference type="NCBI Taxonomy" id="1233"/>
    <lineage>
        <taxon>Bacteria</taxon>
        <taxon>Pseudomonadati</taxon>
        <taxon>Pseudomonadota</taxon>
        <taxon>Betaproteobacteria</taxon>
        <taxon>Nitrosomonadales</taxon>
        <taxon>Nitrosomonadaceae</taxon>
        <taxon>Nitrosovibrio</taxon>
    </lineage>
</organism>
<dbReference type="EMBL" id="FOBH01000008">
    <property type="protein sequence ID" value="SEL31665.1"/>
    <property type="molecule type" value="Genomic_DNA"/>
</dbReference>
<comment type="subcellular location">
    <subcellularLocation>
        <location evidence="1">Cytoplasm</location>
    </subcellularLocation>
</comment>
<accession>A0A1H7P8U5</accession>
<dbReference type="RefSeq" id="WP_245728015.1">
    <property type="nucleotide sequence ID" value="NZ_FOBH01000008.1"/>
</dbReference>
<sequence>MRTYALPAECRVFFRPDAGTEFMEEIMLNQKVLDEVVTKVNELLAQSPVKDVEKNLKVMLAGIFTRMDLVTRDEFEVQQEVLKRTREKLTELEAKVARLESAATSDQIDVPPETLDDLSETE</sequence>
<comment type="pathway">
    <text evidence="1">Cofactor biosynthesis; ubiquinone biosynthesis.</text>
</comment>
<proteinExistence type="inferred from homology"/>
<dbReference type="Pfam" id="PF04380">
    <property type="entry name" value="BMFP"/>
    <property type="match status" value="1"/>
</dbReference>
<gene>
    <name evidence="1" type="primary">ubiK</name>
    <name evidence="3" type="ORF">SAMN05216387_10881</name>
</gene>